<keyword evidence="1" id="KW-0812">Transmembrane</keyword>
<name>A0A5C1ALP3_9BACT</name>
<evidence type="ECO:0000256" key="1">
    <source>
        <dbReference type="SAM" id="Phobius"/>
    </source>
</evidence>
<dbReference type="OrthoDB" id="285368at2"/>
<sequence length="157" mass="16733">MTTDPLTPEYSHTQTAPLCLILYAPALLCCAVGLGVGDTPGVFVAVAVGGVLALFGTAVHHLTVEDRGDRLAVRFGPLPLMRTAVSYADIGAVEVGRTLLLDGWGVHYSVRGGWVWNLWGRSCVVVRLRNGGTLRIGTDDAENLTRFLETKTGERGA</sequence>
<keyword evidence="1" id="KW-0472">Membrane</keyword>
<evidence type="ECO:0000313" key="3">
    <source>
        <dbReference type="Proteomes" id="UP000324974"/>
    </source>
</evidence>
<dbReference type="KEGG" id="lrs:PX52LOC_04839"/>
<protein>
    <recommendedName>
        <fullName evidence="4">Bacterial Pleckstrin homology domain-containing protein</fullName>
    </recommendedName>
</protein>
<feature type="transmembrane region" description="Helical" evidence="1">
    <location>
        <begin position="18"/>
        <end position="36"/>
    </location>
</feature>
<evidence type="ECO:0000313" key="2">
    <source>
        <dbReference type="EMBL" id="QEL17828.1"/>
    </source>
</evidence>
<dbReference type="EMBL" id="CP042425">
    <property type="protein sequence ID" value="QEL17828.1"/>
    <property type="molecule type" value="Genomic_DNA"/>
</dbReference>
<dbReference type="AlphaFoldDB" id="A0A5C1ALP3"/>
<feature type="transmembrane region" description="Helical" evidence="1">
    <location>
        <begin position="42"/>
        <end position="64"/>
    </location>
</feature>
<reference evidence="3" key="1">
    <citation type="submission" date="2019-08" db="EMBL/GenBank/DDBJ databases">
        <title>Limnoglobus roseus gen. nov., sp. nov., a novel freshwater planctomycete with a giant genome from the family Gemmataceae.</title>
        <authorList>
            <person name="Kulichevskaya I.S."/>
            <person name="Naumoff D.G."/>
            <person name="Miroshnikov K."/>
            <person name="Ivanova A."/>
            <person name="Philippov D.A."/>
            <person name="Hakobyan A."/>
            <person name="Rijpstra I.C."/>
            <person name="Sinninghe Damste J.S."/>
            <person name="Liesack W."/>
            <person name="Dedysh S.N."/>
        </authorList>
    </citation>
    <scope>NUCLEOTIDE SEQUENCE [LARGE SCALE GENOMIC DNA]</scope>
    <source>
        <strain evidence="3">PX52</strain>
    </source>
</reference>
<dbReference type="Proteomes" id="UP000324974">
    <property type="component" value="Chromosome"/>
</dbReference>
<proteinExistence type="predicted"/>
<keyword evidence="3" id="KW-1185">Reference proteome</keyword>
<keyword evidence="1" id="KW-1133">Transmembrane helix</keyword>
<organism evidence="2 3">
    <name type="scientific">Limnoglobus roseus</name>
    <dbReference type="NCBI Taxonomy" id="2598579"/>
    <lineage>
        <taxon>Bacteria</taxon>
        <taxon>Pseudomonadati</taxon>
        <taxon>Planctomycetota</taxon>
        <taxon>Planctomycetia</taxon>
        <taxon>Gemmatales</taxon>
        <taxon>Gemmataceae</taxon>
        <taxon>Limnoglobus</taxon>
    </lineage>
</organism>
<dbReference type="RefSeq" id="WP_149112390.1">
    <property type="nucleotide sequence ID" value="NZ_CP042425.1"/>
</dbReference>
<gene>
    <name evidence="2" type="ORF">PX52LOC_04839</name>
</gene>
<evidence type="ECO:0008006" key="4">
    <source>
        <dbReference type="Google" id="ProtNLM"/>
    </source>
</evidence>
<accession>A0A5C1ALP3</accession>